<comment type="similarity">
    <text evidence="2">Belongs to the SusD family.</text>
</comment>
<dbReference type="InterPro" id="IPR033985">
    <property type="entry name" value="SusD-like_N"/>
</dbReference>
<dbReference type="InterPro" id="IPR011990">
    <property type="entry name" value="TPR-like_helical_dom_sf"/>
</dbReference>
<evidence type="ECO:0000256" key="2">
    <source>
        <dbReference type="ARBA" id="ARBA00006275"/>
    </source>
</evidence>
<keyword evidence="6" id="KW-0802">TPR repeat</keyword>
<proteinExistence type="inferred from homology"/>
<feature type="domain" description="SusD-like N-terminal" evidence="8">
    <location>
        <begin position="21"/>
        <end position="223"/>
    </location>
</feature>
<keyword evidence="3" id="KW-0732">Signal</keyword>
<dbReference type="InterPro" id="IPR012944">
    <property type="entry name" value="SusD_RagB_dom"/>
</dbReference>
<dbReference type="CDD" id="cd08977">
    <property type="entry name" value="SusD"/>
    <property type="match status" value="1"/>
</dbReference>
<gene>
    <name evidence="9" type="ORF">ACFPFU_16075</name>
</gene>
<dbReference type="InterPro" id="IPR019734">
    <property type="entry name" value="TPR_rpt"/>
</dbReference>
<protein>
    <submittedName>
        <fullName evidence="9">RagB/SusD family nutrient uptake outer membrane protein</fullName>
    </submittedName>
</protein>
<evidence type="ECO:0000256" key="1">
    <source>
        <dbReference type="ARBA" id="ARBA00004442"/>
    </source>
</evidence>
<sequence length="483" mass="53825">MKRLIVISILTSGLLTSCGDDFLDLTPHSQANVEDFYRTENDIEVAVNGVYRTLQLPGQYGQAIWTIGEIASDNSIAGRPVDPYQDIGMHRIPSTNGVVENSWYHNFQGIQAINTLLNRMPDVEFTNMGLRDRLEGEAKFLRALMYFNLVRIYGDVPLVLTETQSPEEGYEQGRDPVSQVYEQIIRDLTEAGAEGFLPLQYDSSERGRATRGSALALLGKVYLTLGNHSEAADFLRQVIDLNIYQLLPDYADIFEIDNANHAESIFEVQFKGGTGQGMGSNFFHTFSPFTAGSLIVGVGSGAGFGQPSADMIASYEEGDLRKDISLQEGFVNEAGEFIPEPWISKYIDPSPFAANDNDNNFPVIRYADVLLMHAEALNELAYEPGGEAFTHLNAVRQRAGLDPFDGQDLPSQDAFRLAIENERRHELAFEGHRWFDLVRTDRLLPVMNSVGFELQEYQKIFPVPQTQIDVNPGVITQNPGHTL</sequence>
<dbReference type="Pfam" id="PF14322">
    <property type="entry name" value="SusD-like_3"/>
    <property type="match status" value="1"/>
</dbReference>
<dbReference type="Gene3D" id="1.25.40.390">
    <property type="match status" value="1"/>
</dbReference>
<dbReference type="Proteomes" id="UP001595818">
    <property type="component" value="Unassembled WGS sequence"/>
</dbReference>
<dbReference type="PROSITE" id="PS50005">
    <property type="entry name" value="TPR"/>
    <property type="match status" value="1"/>
</dbReference>
<name>A0ABV9T454_9BACT</name>
<evidence type="ECO:0000313" key="9">
    <source>
        <dbReference type="EMBL" id="MFC4873218.1"/>
    </source>
</evidence>
<evidence type="ECO:0000256" key="3">
    <source>
        <dbReference type="ARBA" id="ARBA00022729"/>
    </source>
</evidence>
<evidence type="ECO:0000256" key="4">
    <source>
        <dbReference type="ARBA" id="ARBA00023136"/>
    </source>
</evidence>
<evidence type="ECO:0000313" key="10">
    <source>
        <dbReference type="Proteomes" id="UP001595818"/>
    </source>
</evidence>
<dbReference type="SUPFAM" id="SSF48452">
    <property type="entry name" value="TPR-like"/>
    <property type="match status" value="1"/>
</dbReference>
<dbReference type="Pfam" id="PF07980">
    <property type="entry name" value="SusD_RagB"/>
    <property type="match status" value="1"/>
</dbReference>
<comment type="caution">
    <text evidence="9">The sequence shown here is derived from an EMBL/GenBank/DDBJ whole genome shotgun (WGS) entry which is preliminary data.</text>
</comment>
<dbReference type="EMBL" id="JBHSJJ010000009">
    <property type="protein sequence ID" value="MFC4873218.1"/>
    <property type="molecule type" value="Genomic_DNA"/>
</dbReference>
<dbReference type="PROSITE" id="PS51257">
    <property type="entry name" value="PROKAR_LIPOPROTEIN"/>
    <property type="match status" value="1"/>
</dbReference>
<accession>A0ABV9T454</accession>
<keyword evidence="10" id="KW-1185">Reference proteome</keyword>
<reference evidence="10" key="1">
    <citation type="journal article" date="2019" name="Int. J. Syst. Evol. Microbiol.">
        <title>The Global Catalogue of Microorganisms (GCM) 10K type strain sequencing project: providing services to taxonomists for standard genome sequencing and annotation.</title>
        <authorList>
            <consortium name="The Broad Institute Genomics Platform"/>
            <consortium name="The Broad Institute Genome Sequencing Center for Infectious Disease"/>
            <person name="Wu L."/>
            <person name="Ma J."/>
        </authorList>
    </citation>
    <scope>NUCLEOTIDE SEQUENCE [LARGE SCALE GENOMIC DNA]</scope>
    <source>
        <strain evidence="10">CGMCC 4.7466</strain>
    </source>
</reference>
<organism evidence="9 10">
    <name type="scientific">Negadavirga shengliensis</name>
    <dbReference type="NCBI Taxonomy" id="1389218"/>
    <lineage>
        <taxon>Bacteria</taxon>
        <taxon>Pseudomonadati</taxon>
        <taxon>Bacteroidota</taxon>
        <taxon>Cytophagia</taxon>
        <taxon>Cytophagales</taxon>
        <taxon>Cyclobacteriaceae</taxon>
        <taxon>Negadavirga</taxon>
    </lineage>
</organism>
<comment type="subcellular location">
    <subcellularLocation>
        <location evidence="1">Cell outer membrane</location>
    </subcellularLocation>
</comment>
<evidence type="ECO:0000256" key="6">
    <source>
        <dbReference type="PROSITE-ProRule" id="PRU00339"/>
    </source>
</evidence>
<evidence type="ECO:0000259" key="7">
    <source>
        <dbReference type="Pfam" id="PF07980"/>
    </source>
</evidence>
<keyword evidence="4" id="KW-0472">Membrane</keyword>
<keyword evidence="5" id="KW-0998">Cell outer membrane</keyword>
<evidence type="ECO:0000259" key="8">
    <source>
        <dbReference type="Pfam" id="PF14322"/>
    </source>
</evidence>
<feature type="repeat" description="TPR" evidence="6">
    <location>
        <begin position="212"/>
        <end position="245"/>
    </location>
</feature>
<feature type="domain" description="RagB/SusD" evidence="7">
    <location>
        <begin position="342"/>
        <end position="481"/>
    </location>
</feature>
<evidence type="ECO:0000256" key="5">
    <source>
        <dbReference type="ARBA" id="ARBA00023237"/>
    </source>
</evidence>
<dbReference type="RefSeq" id="WP_377065855.1">
    <property type="nucleotide sequence ID" value="NZ_JBHSJJ010000009.1"/>
</dbReference>